<evidence type="ECO:0000313" key="3">
    <source>
        <dbReference type="Proteomes" id="UP001519311"/>
    </source>
</evidence>
<feature type="compositionally biased region" description="Basic and acidic residues" evidence="1">
    <location>
        <begin position="1"/>
        <end position="13"/>
    </location>
</feature>
<dbReference type="InterPro" id="IPR023296">
    <property type="entry name" value="Glyco_hydro_beta-prop_sf"/>
</dbReference>
<evidence type="ECO:0008006" key="4">
    <source>
        <dbReference type="Google" id="ProtNLM"/>
    </source>
</evidence>
<dbReference type="Proteomes" id="UP001519311">
    <property type="component" value="Unassembled WGS sequence"/>
</dbReference>
<dbReference type="InterPro" id="IPR006311">
    <property type="entry name" value="TAT_signal"/>
</dbReference>
<dbReference type="RefSeq" id="WP_245377954.1">
    <property type="nucleotide sequence ID" value="NZ_BMWJ01000016.1"/>
</dbReference>
<keyword evidence="3" id="KW-1185">Reference proteome</keyword>
<dbReference type="PROSITE" id="PS51318">
    <property type="entry name" value="TAT"/>
    <property type="match status" value="1"/>
</dbReference>
<protein>
    <recommendedName>
        <fullName evidence="4">Secreted protein</fullName>
    </recommendedName>
</protein>
<feature type="region of interest" description="Disordered" evidence="1">
    <location>
        <begin position="1"/>
        <end position="23"/>
    </location>
</feature>
<proteinExistence type="predicted"/>
<dbReference type="SUPFAM" id="SSF75005">
    <property type="entry name" value="Arabinanase/levansucrase/invertase"/>
    <property type="match status" value="1"/>
</dbReference>
<comment type="caution">
    <text evidence="2">The sequence shown here is derived from an EMBL/GenBank/DDBJ whole genome shotgun (WGS) entry which is preliminary data.</text>
</comment>
<accession>A0ABS4VKX7</accession>
<evidence type="ECO:0000256" key="1">
    <source>
        <dbReference type="SAM" id="MobiDB-lite"/>
    </source>
</evidence>
<name>A0ABS4VKX7_9ACTN</name>
<evidence type="ECO:0000313" key="2">
    <source>
        <dbReference type="EMBL" id="MBP2364254.1"/>
    </source>
</evidence>
<reference evidence="2 3" key="1">
    <citation type="submission" date="2021-03" db="EMBL/GenBank/DDBJ databases">
        <title>Sequencing the genomes of 1000 actinobacteria strains.</title>
        <authorList>
            <person name="Klenk H.-P."/>
        </authorList>
    </citation>
    <scope>NUCLEOTIDE SEQUENCE [LARGE SCALE GENOMIC DNA]</scope>
    <source>
        <strain evidence="2 3">DSM 40843</strain>
    </source>
</reference>
<dbReference type="Gene3D" id="2.115.10.20">
    <property type="entry name" value="Glycosyl hydrolase domain, family 43"/>
    <property type="match status" value="2"/>
</dbReference>
<organism evidence="2 3">
    <name type="scientific">Streptomyces clavifer</name>
    <dbReference type="NCBI Taxonomy" id="68188"/>
    <lineage>
        <taxon>Bacteria</taxon>
        <taxon>Bacillati</taxon>
        <taxon>Actinomycetota</taxon>
        <taxon>Actinomycetes</taxon>
        <taxon>Kitasatosporales</taxon>
        <taxon>Streptomycetaceae</taxon>
        <taxon>Streptomyces</taxon>
    </lineage>
</organism>
<gene>
    <name evidence="2" type="ORF">JOF59_006746</name>
</gene>
<dbReference type="EMBL" id="JAGINS010000002">
    <property type="protein sequence ID" value="MBP2364254.1"/>
    <property type="molecule type" value="Genomic_DNA"/>
</dbReference>
<sequence length="364" mass="39382">MTQHDHDAQHDDPQAAPGARQPSRRVFLRGTAAGAAATAGLIATGAAGSAAAAPGLAGEGTGAVAAAPGGFPDYRYVKTLLTPSRLKYNPTGEIIFPCVRGVYDKLANPLGRYYLYYGPHDAPGGICLAYGNSLEGPFTEYRANPIVSNNWQPHYKVSHVASPHVLWNEDVKELWLYFHGENGTTRLARSKDGITFTYDKVVLTTAMMPAGSSETSYARVFRHDLPSRGARYVMLFMLNNQSNHRDIAWGWSKDGRDWAFDQQPLVRHSDVGSNNIGGPHLLSRNGSTYVVYNTGKENGGNLLITEVGNDFTRRDHLGVFYDSGAAAPENGRSASPSFGTDRGVPYMVYEAGERLQGSIAVARG</sequence>